<sequence length="37" mass="4437">MMIRLTRARILTRFIHDVTSDCNFIKNTDIFLYFSIA</sequence>
<dbReference type="AlphaFoldDB" id="C5BU59"/>
<dbReference type="HOGENOM" id="CLU_3349718_0_0_6"/>
<evidence type="ECO:0000313" key="1">
    <source>
        <dbReference type="EMBL" id="ACR13138.1"/>
    </source>
</evidence>
<proteinExistence type="predicted"/>
<accession>C5BU59</accession>
<evidence type="ECO:0000313" key="2">
    <source>
        <dbReference type="Proteomes" id="UP000009080"/>
    </source>
</evidence>
<reference evidence="1 2" key="1">
    <citation type="journal article" date="2009" name="PLoS ONE">
        <title>The complete genome of Teredinibacter turnerae T7901: an intracellular endosymbiont of marine wood-boring bivalves (shipworms).</title>
        <authorList>
            <person name="Yang J.C."/>
            <person name="Madupu R."/>
            <person name="Durkin A.S."/>
            <person name="Ekborg N.A."/>
            <person name="Pedamallu C.S."/>
            <person name="Hostetler J.B."/>
            <person name="Radune D."/>
            <person name="Toms B.S."/>
            <person name="Henrissat B."/>
            <person name="Coutinho P.M."/>
            <person name="Schwarz S."/>
            <person name="Field L."/>
            <person name="Trindade-Silva A.E."/>
            <person name="Soares C.A.G."/>
            <person name="Elshahawi S."/>
            <person name="Hanora A."/>
            <person name="Schmidt E.W."/>
            <person name="Haygood M.G."/>
            <person name="Posfai J."/>
            <person name="Benner J."/>
            <person name="Madinger C."/>
            <person name="Nove J."/>
            <person name="Anton B."/>
            <person name="Chaudhary K."/>
            <person name="Foster J."/>
            <person name="Holman A."/>
            <person name="Kumar S."/>
            <person name="Lessard P.A."/>
            <person name="Luyten Y.A."/>
            <person name="Slatko B."/>
            <person name="Wood N."/>
            <person name="Wu B."/>
            <person name="Teplitski M."/>
            <person name="Mougous J.D."/>
            <person name="Ward N."/>
            <person name="Eisen J.A."/>
            <person name="Badger J.H."/>
            <person name="Distel D.L."/>
        </authorList>
    </citation>
    <scope>NUCLEOTIDE SEQUENCE [LARGE SCALE GENOMIC DNA]</scope>
    <source>
        <strain evidence="2">ATCC 39867 / T7901</strain>
    </source>
</reference>
<keyword evidence="2" id="KW-1185">Reference proteome</keyword>
<dbReference type="EMBL" id="CP001614">
    <property type="protein sequence ID" value="ACR13138.1"/>
    <property type="molecule type" value="Genomic_DNA"/>
</dbReference>
<dbReference type="KEGG" id="ttu:TERTU_1719"/>
<name>C5BU59_TERTT</name>
<gene>
    <name evidence="1" type="ordered locus">TERTU_1719</name>
</gene>
<protein>
    <submittedName>
        <fullName evidence="1">Uncharacterized protein</fullName>
    </submittedName>
</protein>
<organism evidence="1 2">
    <name type="scientific">Teredinibacter turnerae (strain ATCC 39867 / T7901)</name>
    <dbReference type="NCBI Taxonomy" id="377629"/>
    <lineage>
        <taxon>Bacteria</taxon>
        <taxon>Pseudomonadati</taxon>
        <taxon>Pseudomonadota</taxon>
        <taxon>Gammaproteobacteria</taxon>
        <taxon>Cellvibrionales</taxon>
        <taxon>Cellvibrionaceae</taxon>
        <taxon>Teredinibacter</taxon>
    </lineage>
</organism>
<dbReference type="Proteomes" id="UP000009080">
    <property type="component" value="Chromosome"/>
</dbReference>